<sequence>MNRPGRLPGPLKGRTAEANALAQFLRDLTSEYTVSRLEERYGLSRSVWSEYRSGQKIIPFARLNQIIEDRFARDPRTRGPKLQEARRLHTAATAAASAPGQFPPRDAGGRPAGAVQASASSDPAVDVSGAVPEPAELRGEPAGLSADRDGRPDADLVPPGDAPAEPPQPGPLLSSPRPAGSAPGPKPPTDRLRRWRTPAQWAALAALASVLVIANQSDRSTGQSDTSPPDVPKPSRPAQSAGPEPLSSRTAETGKNQPKPGTSQDPATPASRAPEYVVTIEKPADGPVPRCIDVSGQGQPAQGHQLWIGMRVDKEFFILRPVSQDSTAGAGRWSAKSVTVGSEEGAGADYAIAVLDVTPDLSTTLTGITVDGQPDSLWRIAFPSYPAGTVIKAERPLHRNASEQAGC</sequence>
<dbReference type="EMBL" id="JBBDHD010000032">
    <property type="protein sequence ID" value="MFH7596405.1"/>
    <property type="molecule type" value="Genomic_DNA"/>
</dbReference>
<feature type="region of interest" description="Disordered" evidence="1">
    <location>
        <begin position="217"/>
        <end position="273"/>
    </location>
</feature>
<reference evidence="2 3" key="1">
    <citation type="submission" date="2024-03" db="EMBL/GenBank/DDBJ databases">
        <title>Whole genome sequencing of Streptomyces racemochromogenes, to identify antimicrobial biosynthetic gene clusters.</title>
        <authorList>
            <person name="Suryawanshi P."/>
            <person name="Krishnaraj P.U."/>
            <person name="Arun Y.P."/>
            <person name="Suryawanshi M.P."/>
            <person name="Rakshit O."/>
        </authorList>
    </citation>
    <scope>NUCLEOTIDE SEQUENCE [LARGE SCALE GENOMIC DNA]</scope>
    <source>
        <strain evidence="2 3">AUDT626</strain>
    </source>
</reference>
<proteinExistence type="predicted"/>
<feature type="compositionally biased region" description="Low complexity" evidence="1">
    <location>
        <begin position="171"/>
        <end position="183"/>
    </location>
</feature>
<evidence type="ECO:0000313" key="2">
    <source>
        <dbReference type="EMBL" id="MFH7596405.1"/>
    </source>
</evidence>
<feature type="compositionally biased region" description="Low complexity" evidence="1">
    <location>
        <begin position="114"/>
        <end position="131"/>
    </location>
</feature>
<gene>
    <name evidence="2" type="ORF">WDV06_15045</name>
</gene>
<dbReference type="RefSeq" id="WP_395510241.1">
    <property type="nucleotide sequence ID" value="NZ_JBBDHD010000032.1"/>
</dbReference>
<dbReference type="Proteomes" id="UP001610631">
    <property type="component" value="Unassembled WGS sequence"/>
</dbReference>
<evidence type="ECO:0000256" key="1">
    <source>
        <dbReference type="SAM" id="MobiDB-lite"/>
    </source>
</evidence>
<evidence type="ECO:0000313" key="3">
    <source>
        <dbReference type="Proteomes" id="UP001610631"/>
    </source>
</evidence>
<feature type="compositionally biased region" description="Polar residues" evidence="1">
    <location>
        <begin position="217"/>
        <end position="227"/>
    </location>
</feature>
<feature type="compositionally biased region" description="Pro residues" evidence="1">
    <location>
        <begin position="160"/>
        <end position="170"/>
    </location>
</feature>
<keyword evidence="3" id="KW-1185">Reference proteome</keyword>
<protein>
    <recommendedName>
        <fullName evidence="4">XRE family transcriptional regulator</fullName>
    </recommendedName>
</protein>
<organism evidence="2 3">
    <name type="scientific">Streptomyces racemochromogenes</name>
    <dbReference type="NCBI Taxonomy" id="67353"/>
    <lineage>
        <taxon>Bacteria</taxon>
        <taxon>Bacillati</taxon>
        <taxon>Actinomycetota</taxon>
        <taxon>Actinomycetes</taxon>
        <taxon>Kitasatosporales</taxon>
        <taxon>Streptomycetaceae</taxon>
        <taxon>Streptomyces</taxon>
    </lineage>
</organism>
<feature type="compositionally biased region" description="Polar residues" evidence="1">
    <location>
        <begin position="247"/>
        <end position="266"/>
    </location>
</feature>
<feature type="compositionally biased region" description="Basic and acidic residues" evidence="1">
    <location>
        <begin position="72"/>
        <end position="87"/>
    </location>
</feature>
<comment type="caution">
    <text evidence="2">The sequence shown here is derived from an EMBL/GenBank/DDBJ whole genome shotgun (WGS) entry which is preliminary data.</text>
</comment>
<evidence type="ECO:0008006" key="4">
    <source>
        <dbReference type="Google" id="ProtNLM"/>
    </source>
</evidence>
<accession>A0ABW7PEL1</accession>
<feature type="region of interest" description="Disordered" evidence="1">
    <location>
        <begin position="72"/>
        <end position="197"/>
    </location>
</feature>
<name>A0ABW7PEL1_9ACTN</name>